<evidence type="ECO:0000256" key="1">
    <source>
        <dbReference type="SAM" id="MobiDB-lite"/>
    </source>
</evidence>
<name>A0AA36C2M0_9BILA</name>
<dbReference type="EMBL" id="CATQJA010000002">
    <property type="protein sequence ID" value="CAJ0557313.1"/>
    <property type="molecule type" value="Genomic_DNA"/>
</dbReference>
<proteinExistence type="predicted"/>
<sequence>MNVCANRLLSSSTSVNVIDRSRKRRLFAIVLSRTTGVRIVLEPATMPAGARGERSSAAHTFSDDNGISRDALGPQYASASDWCASSLAAWVTAPLEQHDWPVEASASGVGGRPVKIVIERSPLPDDSRRAKQKTPNTESSSPDPQVARAMKASRALLQPRNPLTAAINGLDSTSRLRPHRASAAAFRMQLVHAPRRESETAVKSAPAQNVPPLRNRHLLTLVRFELQEGITQLRAIGPSTRILAIRAIHHDDPECSKLFPKRVEECPQPSCAGPRNSESDAEVQHCSADPGSGRDRRCQRIEAFAWQRPACAARTNCVAPLSGTYVPQPGRHPHLQRALKRSDRTAARRHDQALRLAGYEEWKPTLAVRPNNLLGGTDSARRTLRRLGAPPESAVMEIAHLAPEDDSTIRTLWNSEALLVDIAEAREALTQAQHAWRQSVARRLPVNHLPWAAR</sequence>
<feature type="compositionally biased region" description="Polar residues" evidence="1">
    <location>
        <begin position="133"/>
        <end position="143"/>
    </location>
</feature>
<accession>A0AA36C2M0</accession>
<feature type="non-terminal residue" evidence="2">
    <location>
        <position position="454"/>
    </location>
</feature>
<feature type="region of interest" description="Disordered" evidence="1">
    <location>
        <begin position="266"/>
        <end position="292"/>
    </location>
</feature>
<organism evidence="2 3">
    <name type="scientific">Mesorhabditis spiculigera</name>
    <dbReference type="NCBI Taxonomy" id="96644"/>
    <lineage>
        <taxon>Eukaryota</taxon>
        <taxon>Metazoa</taxon>
        <taxon>Ecdysozoa</taxon>
        <taxon>Nematoda</taxon>
        <taxon>Chromadorea</taxon>
        <taxon>Rhabditida</taxon>
        <taxon>Rhabditina</taxon>
        <taxon>Rhabditomorpha</taxon>
        <taxon>Rhabditoidea</taxon>
        <taxon>Rhabditidae</taxon>
        <taxon>Mesorhabditinae</taxon>
        <taxon>Mesorhabditis</taxon>
    </lineage>
</organism>
<keyword evidence="3" id="KW-1185">Reference proteome</keyword>
<comment type="caution">
    <text evidence="2">The sequence shown here is derived from an EMBL/GenBank/DDBJ whole genome shotgun (WGS) entry which is preliminary data.</text>
</comment>
<feature type="region of interest" description="Disordered" evidence="1">
    <location>
        <begin position="119"/>
        <end position="146"/>
    </location>
</feature>
<reference evidence="2" key="1">
    <citation type="submission" date="2023-06" db="EMBL/GenBank/DDBJ databases">
        <authorList>
            <person name="Delattre M."/>
        </authorList>
    </citation>
    <scope>NUCLEOTIDE SEQUENCE</scope>
    <source>
        <strain evidence="2">AF72</strain>
    </source>
</reference>
<evidence type="ECO:0000313" key="3">
    <source>
        <dbReference type="Proteomes" id="UP001177023"/>
    </source>
</evidence>
<protein>
    <submittedName>
        <fullName evidence="2">Uncharacterized protein</fullName>
    </submittedName>
</protein>
<dbReference type="AlphaFoldDB" id="A0AA36C2M0"/>
<evidence type="ECO:0000313" key="2">
    <source>
        <dbReference type="EMBL" id="CAJ0557313.1"/>
    </source>
</evidence>
<dbReference type="Proteomes" id="UP001177023">
    <property type="component" value="Unassembled WGS sequence"/>
</dbReference>
<gene>
    <name evidence="2" type="ORF">MSPICULIGERA_LOCUS71</name>
</gene>